<dbReference type="Proteomes" id="UP000729402">
    <property type="component" value="Unassembled WGS sequence"/>
</dbReference>
<evidence type="ECO:0000256" key="4">
    <source>
        <dbReference type="SAM" id="SignalP"/>
    </source>
</evidence>
<sequence length="515" mass="56012">MGPWSVLLSVALLLHAALASWSDFPLGDKFTVQPPRDYLPPAGFTVTATVLNASDGARLQPAVAAAVRVVAGTGVSSRGLYTCSLVVLMGDVTVWTSEHSGKFSARDLCRLELTQDGDLRLTDGAGVVGWSSGTAQRRAKVLRLESTGNLMLQNARNHSVWQSFDQPMDKLVRGQRIRLPFYLTVPVTTNPTAFYSLEFEGHAITANLYVGLSRYTYWELTNPSRNRSMAFAGMVELGLQLRDRRHQLLAQIWPAIAGPVSFLSLGDDGNLGMYVYDRPNKKFMETYKALEFCERPLACGLRGVCSAAGKCDDFSAHGIQPAAPHAGSDACNATAVADRHYMAVMKGVTTVLRSTAASRATTNLTMDQCVESCLRSCWCAAALYVAADSGDLLATKQGGCSHFELTAGAREVTGDNGHRYSYWVKVPATRNYEDDDSAMYHMLNNIMIVFGTVDVFGVCVFAGLYTYYCVYLRHIPTIDKDETDAEDLEQAAPSDGGAAAAQDYRRPNDSGPSHN</sequence>
<evidence type="ECO:0000256" key="2">
    <source>
        <dbReference type="SAM" id="MobiDB-lite"/>
    </source>
</evidence>
<feature type="signal peptide" evidence="4">
    <location>
        <begin position="1"/>
        <end position="19"/>
    </location>
</feature>
<feature type="transmembrane region" description="Helical" evidence="3">
    <location>
        <begin position="446"/>
        <end position="470"/>
    </location>
</feature>
<dbReference type="AlphaFoldDB" id="A0A8J5RA42"/>
<feature type="region of interest" description="Disordered" evidence="2">
    <location>
        <begin position="483"/>
        <end position="515"/>
    </location>
</feature>
<keyword evidence="3" id="KW-1133">Transmembrane helix</keyword>
<keyword evidence="1 4" id="KW-0732">Signal</keyword>
<dbReference type="InterPro" id="IPR001480">
    <property type="entry name" value="Bulb-type_lectin_dom"/>
</dbReference>
<dbReference type="PANTHER" id="PTHR47976:SF120">
    <property type="entry name" value="G-TYPE LECTIN S-RECEPTOR-LIKE SERINE_THREONINE-PROTEIN KINASE SD2-5"/>
    <property type="match status" value="1"/>
</dbReference>
<dbReference type="OrthoDB" id="740822at2759"/>
<keyword evidence="7" id="KW-1185">Reference proteome</keyword>
<protein>
    <recommendedName>
        <fullName evidence="5">Bulb-type lectin domain-containing protein</fullName>
    </recommendedName>
</protein>
<accession>A0A8J5RA42</accession>
<dbReference type="EMBL" id="JAAALK010000288">
    <property type="protein sequence ID" value="KAG8054920.1"/>
    <property type="molecule type" value="Genomic_DNA"/>
</dbReference>
<dbReference type="PROSITE" id="PS50927">
    <property type="entry name" value="BULB_LECTIN"/>
    <property type="match status" value="1"/>
</dbReference>
<dbReference type="InterPro" id="IPR051343">
    <property type="entry name" value="G-type_lectin_kinases/EP1-like"/>
</dbReference>
<evidence type="ECO:0000256" key="3">
    <source>
        <dbReference type="SAM" id="Phobius"/>
    </source>
</evidence>
<keyword evidence="3" id="KW-0812">Transmembrane</keyword>
<feature type="compositionally biased region" description="Low complexity" evidence="2">
    <location>
        <begin position="490"/>
        <end position="502"/>
    </location>
</feature>
<evidence type="ECO:0000259" key="5">
    <source>
        <dbReference type="PROSITE" id="PS50927"/>
    </source>
</evidence>
<name>A0A8J5RA42_ZIZPA</name>
<dbReference type="Pfam" id="PF01453">
    <property type="entry name" value="B_lectin"/>
    <property type="match status" value="1"/>
</dbReference>
<proteinExistence type="predicted"/>
<reference evidence="6" key="2">
    <citation type="submission" date="2021-02" db="EMBL/GenBank/DDBJ databases">
        <authorList>
            <person name="Kimball J.A."/>
            <person name="Haas M.W."/>
            <person name="Macchietto M."/>
            <person name="Kono T."/>
            <person name="Duquette J."/>
            <person name="Shao M."/>
        </authorList>
    </citation>
    <scope>NUCLEOTIDE SEQUENCE</scope>
    <source>
        <tissue evidence="6">Fresh leaf tissue</tissue>
    </source>
</reference>
<evidence type="ECO:0000313" key="6">
    <source>
        <dbReference type="EMBL" id="KAG8054920.1"/>
    </source>
</evidence>
<gene>
    <name evidence="6" type="ORF">GUJ93_ZPchr0001g30997</name>
</gene>
<evidence type="ECO:0000256" key="1">
    <source>
        <dbReference type="ARBA" id="ARBA00022729"/>
    </source>
</evidence>
<reference evidence="6" key="1">
    <citation type="journal article" date="2021" name="bioRxiv">
        <title>Whole Genome Assembly and Annotation of Northern Wild Rice, Zizania palustris L., Supports a Whole Genome Duplication in the Zizania Genus.</title>
        <authorList>
            <person name="Haas M."/>
            <person name="Kono T."/>
            <person name="Macchietto M."/>
            <person name="Millas R."/>
            <person name="McGilp L."/>
            <person name="Shao M."/>
            <person name="Duquette J."/>
            <person name="Hirsch C.N."/>
            <person name="Kimball J."/>
        </authorList>
    </citation>
    <scope>NUCLEOTIDE SEQUENCE</scope>
    <source>
        <tissue evidence="6">Fresh leaf tissue</tissue>
    </source>
</reference>
<keyword evidence="3" id="KW-0472">Membrane</keyword>
<dbReference type="SMART" id="SM00108">
    <property type="entry name" value="B_lectin"/>
    <property type="match status" value="1"/>
</dbReference>
<organism evidence="6 7">
    <name type="scientific">Zizania palustris</name>
    <name type="common">Northern wild rice</name>
    <dbReference type="NCBI Taxonomy" id="103762"/>
    <lineage>
        <taxon>Eukaryota</taxon>
        <taxon>Viridiplantae</taxon>
        <taxon>Streptophyta</taxon>
        <taxon>Embryophyta</taxon>
        <taxon>Tracheophyta</taxon>
        <taxon>Spermatophyta</taxon>
        <taxon>Magnoliopsida</taxon>
        <taxon>Liliopsida</taxon>
        <taxon>Poales</taxon>
        <taxon>Poaceae</taxon>
        <taxon>BOP clade</taxon>
        <taxon>Oryzoideae</taxon>
        <taxon>Oryzeae</taxon>
        <taxon>Zizaniinae</taxon>
        <taxon>Zizania</taxon>
    </lineage>
</organism>
<feature type="domain" description="Bulb-type lectin" evidence="5">
    <location>
        <begin position="44"/>
        <end position="165"/>
    </location>
</feature>
<feature type="chain" id="PRO_5035220700" description="Bulb-type lectin domain-containing protein" evidence="4">
    <location>
        <begin position="20"/>
        <end position="515"/>
    </location>
</feature>
<evidence type="ECO:0000313" key="7">
    <source>
        <dbReference type="Proteomes" id="UP000729402"/>
    </source>
</evidence>
<dbReference type="PANTHER" id="PTHR47976">
    <property type="entry name" value="G-TYPE LECTIN S-RECEPTOR-LIKE SERINE/THREONINE-PROTEIN KINASE SD2-5"/>
    <property type="match status" value="1"/>
</dbReference>
<comment type="caution">
    <text evidence="6">The sequence shown here is derived from an EMBL/GenBank/DDBJ whole genome shotgun (WGS) entry which is preliminary data.</text>
</comment>